<protein>
    <submittedName>
        <fullName evidence="1">Uncharacterized protein</fullName>
    </submittedName>
</protein>
<name>A0A481Z9W2_9VIRU</name>
<reference evidence="1" key="1">
    <citation type="journal article" date="2019" name="MBio">
        <title>Virus Genomes from Deep Sea Sediments Expand the Ocean Megavirome and Support Independent Origins of Viral Gigantism.</title>
        <authorList>
            <person name="Backstrom D."/>
            <person name="Yutin N."/>
            <person name="Jorgensen S.L."/>
            <person name="Dharamshi J."/>
            <person name="Homa F."/>
            <person name="Zaremba-Niedwiedzka K."/>
            <person name="Spang A."/>
            <person name="Wolf Y.I."/>
            <person name="Koonin E.V."/>
            <person name="Ettema T.J."/>
        </authorList>
    </citation>
    <scope>NUCLEOTIDE SEQUENCE</scope>
</reference>
<sequence>MNRFTLQQLRDLAITHNVPNRSKYTKKTDLYLFLVGILGEDLDGKAKDPFVVKKSAFRQKKLTEYHPKLKTKPKLCVVTTYDYVVVQCLSTEKLFPMTDQYENGEHYVNEFVCYFHGHDNDFDGIWAIHHHEQGPIGFKGPLNSPFKIEYLFTGNRDYSHEHVGLHEDGHWIVDEDTVIEMKDLEGWELTPLIDPKIVGYEDILEEYGDYDVKQDSYLIEEYKEFAGKIAERSKCWNYVPSFVTHLRKVLTEHDLEHDNVVIFAGVPSGQIQKLKEHILASMHDDSTRFECTMYIPLEDGSNIVYLRTG</sequence>
<evidence type="ECO:0000313" key="1">
    <source>
        <dbReference type="EMBL" id="QBK92152.1"/>
    </source>
</evidence>
<organism evidence="1">
    <name type="scientific">Pithovirus LCPAC304</name>
    <dbReference type="NCBI Taxonomy" id="2506594"/>
    <lineage>
        <taxon>Viruses</taxon>
        <taxon>Pithoviruses</taxon>
    </lineage>
</organism>
<dbReference type="EMBL" id="MK500568">
    <property type="protein sequence ID" value="QBK92152.1"/>
    <property type="molecule type" value="Genomic_DNA"/>
</dbReference>
<gene>
    <name evidence="1" type="ORF">LCPAC304_04990</name>
</gene>
<accession>A0A481Z9W2</accession>
<proteinExistence type="predicted"/>